<dbReference type="PANTHER" id="PTHR34354">
    <property type="entry name" value="NADPH-DEPENDENT 7-CYANO-7-DEAZAGUANINE REDUCTASE"/>
    <property type="match status" value="1"/>
</dbReference>
<dbReference type="InterPro" id="IPR043133">
    <property type="entry name" value="GTP-CH-I_C/QueF"/>
</dbReference>
<dbReference type="GO" id="GO:0005737">
    <property type="term" value="C:cytoplasm"/>
    <property type="evidence" value="ECO:0007669"/>
    <property type="project" value="UniProtKB-SubCell"/>
</dbReference>
<dbReference type="HAMAP" id="MF_00817">
    <property type="entry name" value="QueF_type2"/>
    <property type="match status" value="1"/>
</dbReference>
<keyword evidence="1 5" id="KW-0963">Cytoplasm</keyword>
<feature type="binding site" evidence="5">
    <location>
        <begin position="82"/>
        <end position="84"/>
    </location>
    <ligand>
        <name>substrate</name>
    </ligand>
</feature>
<dbReference type="EC" id="1.7.1.13" evidence="5"/>
<comment type="similarity">
    <text evidence="5">Belongs to the GTP cyclohydrolase I family. QueF type 2 subfamily.</text>
</comment>
<dbReference type="InterPro" id="IPR050084">
    <property type="entry name" value="NADPH_dep_7-cyano-7-deazaG_red"/>
</dbReference>
<feature type="domain" description="NADPH-dependent 7-cyano-7-deazaguanine reductase N-terminal" evidence="6">
    <location>
        <begin position="16"/>
        <end position="124"/>
    </location>
</feature>
<evidence type="ECO:0000256" key="5">
    <source>
        <dbReference type="HAMAP-Rule" id="MF_00817"/>
    </source>
</evidence>
<evidence type="ECO:0000313" key="8">
    <source>
        <dbReference type="Proteomes" id="UP001108027"/>
    </source>
</evidence>
<evidence type="ECO:0000256" key="1">
    <source>
        <dbReference type="ARBA" id="ARBA00022490"/>
    </source>
</evidence>
<evidence type="ECO:0000256" key="3">
    <source>
        <dbReference type="ARBA" id="ARBA00022857"/>
    </source>
</evidence>
<feature type="binding site" evidence="5">
    <location>
        <begin position="226"/>
        <end position="227"/>
    </location>
    <ligand>
        <name>substrate</name>
    </ligand>
</feature>
<feature type="active site" description="Thioimide intermediate" evidence="5">
    <location>
        <position position="187"/>
    </location>
</feature>
<organism evidence="7 8">
    <name type="scientific">Alloalcanivorax marinus</name>
    <dbReference type="NCBI Taxonomy" id="1177169"/>
    <lineage>
        <taxon>Bacteria</taxon>
        <taxon>Pseudomonadati</taxon>
        <taxon>Pseudomonadota</taxon>
        <taxon>Gammaproteobacteria</taxon>
        <taxon>Oceanospirillales</taxon>
        <taxon>Alcanivoracaceae</taxon>
        <taxon>Alloalcanivorax</taxon>
    </lineage>
</organism>
<reference evidence="7" key="1">
    <citation type="submission" date="2021-10" db="EMBL/GenBank/DDBJ databases">
        <title>The diversity and Nitrogen Metabolism of Culturable Nitrate-Utilizing Bacteria Within the Oxygen Minimum Zone of the Changjiang (Yangtze River)Estuary.</title>
        <authorList>
            <person name="Zhang D."/>
            <person name="Zheng J."/>
            <person name="Liu S."/>
            <person name="He W."/>
        </authorList>
    </citation>
    <scope>NUCLEOTIDE SEQUENCE</scope>
    <source>
        <strain evidence="7">FXH-223</strain>
    </source>
</reference>
<dbReference type="EMBL" id="JAJGNA010000004">
    <property type="protein sequence ID" value="MCC4307891.1"/>
    <property type="molecule type" value="Genomic_DNA"/>
</dbReference>
<dbReference type="GO" id="GO:0033739">
    <property type="term" value="F:preQ1 synthase activity"/>
    <property type="evidence" value="ECO:0007669"/>
    <property type="project" value="UniProtKB-UniRule"/>
</dbReference>
<comment type="subunit">
    <text evidence="5">Homodimer.</text>
</comment>
<comment type="subcellular location">
    <subcellularLocation>
        <location evidence="5">Cytoplasm</location>
    </subcellularLocation>
</comment>
<comment type="pathway">
    <text evidence="5">tRNA modification; tRNA-queuosine biosynthesis.</text>
</comment>
<dbReference type="NCBIfam" id="TIGR03138">
    <property type="entry name" value="QueF"/>
    <property type="match status" value="1"/>
</dbReference>
<feature type="binding site" evidence="5">
    <location>
        <begin position="255"/>
        <end position="256"/>
    </location>
    <ligand>
        <name>NADPH</name>
        <dbReference type="ChEBI" id="CHEBI:57783"/>
    </ligand>
</feature>
<dbReference type="PANTHER" id="PTHR34354:SF1">
    <property type="entry name" value="NADPH-DEPENDENT 7-CYANO-7-DEAZAGUANINE REDUCTASE"/>
    <property type="match status" value="1"/>
</dbReference>
<dbReference type="Proteomes" id="UP001108027">
    <property type="component" value="Unassembled WGS sequence"/>
</dbReference>
<feature type="binding site" evidence="5">
    <location>
        <begin position="84"/>
        <end position="85"/>
    </location>
    <ligand>
        <name>NADPH</name>
        <dbReference type="ChEBI" id="CHEBI:57783"/>
    </ligand>
</feature>
<proteinExistence type="inferred from homology"/>
<accession>A0A9Q3YMS2</accession>
<dbReference type="RefSeq" id="WP_228233264.1">
    <property type="nucleotide sequence ID" value="NZ_JAJGNA010000004.1"/>
</dbReference>
<evidence type="ECO:0000259" key="6">
    <source>
        <dbReference type="Pfam" id="PF14819"/>
    </source>
</evidence>
<keyword evidence="3 5" id="KW-0521">NADP</keyword>
<evidence type="ECO:0000313" key="7">
    <source>
        <dbReference type="EMBL" id="MCC4307891.1"/>
    </source>
</evidence>
<dbReference type="Pfam" id="PF14489">
    <property type="entry name" value="QueF"/>
    <property type="match status" value="1"/>
</dbReference>
<dbReference type="Gene3D" id="3.30.1130.10">
    <property type="match status" value="2"/>
</dbReference>
<sequence>MSYLKDTPLGRNSAFIDQYTPSLLCPVPRWDARESLELDDTALPFHGQDIWNAYELSWLNEKGKPEVALAELVVPCTSPNIIESKSLKLYLNSFANSRFAGRDRVVETIARDLGQVAGAPVDVRVLTLREARQQPLWEEHVREEPGELVDTLDVAFEHFEYRPELLLTDQGPERTGVLVSHLLRSHCPVTNQPDWGTVQVRYTGWPISPASFLRYVVSLRNHQGFHEQIVEQMFVDLRRHCGPRQLSVYGRFTRRGGLDINPFRSNYEDAPLNARTVRQ</sequence>
<keyword evidence="4 5" id="KW-0560">Oxidoreductase</keyword>
<dbReference type="Pfam" id="PF14819">
    <property type="entry name" value="QueF_N"/>
    <property type="match status" value="1"/>
</dbReference>
<dbReference type="InterPro" id="IPR029139">
    <property type="entry name" value="QueF_N"/>
</dbReference>
<keyword evidence="2 5" id="KW-0671">Queuosine biosynthesis</keyword>
<dbReference type="GO" id="GO:0008616">
    <property type="term" value="P:tRNA queuosine(34) biosynthetic process"/>
    <property type="evidence" value="ECO:0007669"/>
    <property type="project" value="UniProtKB-UniRule"/>
</dbReference>
<dbReference type="SUPFAM" id="SSF55620">
    <property type="entry name" value="Tetrahydrobiopterin biosynthesis enzymes-like"/>
    <property type="match status" value="1"/>
</dbReference>
<evidence type="ECO:0000256" key="4">
    <source>
        <dbReference type="ARBA" id="ARBA00023002"/>
    </source>
</evidence>
<dbReference type="InterPro" id="IPR016428">
    <property type="entry name" value="QueF_type2"/>
</dbReference>
<protein>
    <recommendedName>
        <fullName evidence="5">NADPH-dependent 7-cyano-7-deazaguanine reductase</fullName>
        <ecNumber evidence="5">1.7.1.13</ecNumber>
    </recommendedName>
    <alternativeName>
        <fullName evidence="5">7-cyano-7-carbaguanine reductase</fullName>
    </alternativeName>
    <alternativeName>
        <fullName evidence="5">NADPH-dependent nitrile oxidoreductase</fullName>
    </alternativeName>
    <alternativeName>
        <fullName evidence="5">PreQ(0) reductase</fullName>
    </alternativeName>
</protein>
<dbReference type="AlphaFoldDB" id="A0A9Q3YMS2"/>
<comment type="function">
    <text evidence="5">Catalyzes the NADPH-dependent reduction of 7-cyano-7-deazaguanine (preQ0) to 7-aminomethyl-7-deazaguanine (preQ1).</text>
</comment>
<comment type="caution">
    <text evidence="7">The sequence shown here is derived from an EMBL/GenBank/DDBJ whole genome shotgun (WGS) entry which is preliminary data.</text>
</comment>
<feature type="active site" description="Proton donor" evidence="5">
    <location>
        <position position="194"/>
    </location>
</feature>
<comment type="catalytic activity">
    <reaction evidence="5">
        <text>7-aminomethyl-7-carbaguanine + 2 NADP(+) = 7-cyano-7-carbaguanine + 2 NADPH + 3 H(+)</text>
        <dbReference type="Rhea" id="RHEA:13409"/>
        <dbReference type="ChEBI" id="CHEBI:15378"/>
        <dbReference type="ChEBI" id="CHEBI:45075"/>
        <dbReference type="ChEBI" id="CHEBI:57783"/>
        <dbReference type="ChEBI" id="CHEBI:58349"/>
        <dbReference type="ChEBI" id="CHEBI:58703"/>
        <dbReference type="EC" id="1.7.1.13"/>
    </reaction>
</comment>
<gene>
    <name evidence="5 7" type="primary">queF</name>
    <name evidence="7" type="ORF">LL252_04835</name>
</gene>
<keyword evidence="8" id="KW-1185">Reference proteome</keyword>
<name>A0A9Q3YMS2_9GAMM</name>
<evidence type="ECO:0000256" key="2">
    <source>
        <dbReference type="ARBA" id="ARBA00022785"/>
    </source>
</evidence>
<dbReference type="PIRSF" id="PIRSF004750">
    <property type="entry name" value="Nitrile_oxidored_YqcD_prd"/>
    <property type="match status" value="1"/>
</dbReference>
<dbReference type="InterPro" id="IPR029500">
    <property type="entry name" value="QueF"/>
</dbReference>